<keyword evidence="3 10" id="KW-0812">Transmembrane</keyword>
<protein>
    <recommendedName>
        <fullName evidence="11">Sec20 C-terminal domain-containing protein</fullName>
    </recommendedName>
</protein>
<name>A0AAD4L4S7_9AGAM</name>
<comment type="similarity">
    <text evidence="9">Belongs to the SEC20 family.</text>
</comment>
<dbReference type="PANTHER" id="PTHR12825:SF0">
    <property type="entry name" value="VESICLE TRANSPORT PROTEIN SEC20"/>
    <property type="match status" value="1"/>
</dbReference>
<dbReference type="GO" id="GO:0005789">
    <property type="term" value="C:endoplasmic reticulum membrane"/>
    <property type="evidence" value="ECO:0007669"/>
    <property type="project" value="UniProtKB-SubCell"/>
</dbReference>
<evidence type="ECO:0000256" key="6">
    <source>
        <dbReference type="ARBA" id="ARBA00022989"/>
    </source>
</evidence>
<evidence type="ECO:0000256" key="10">
    <source>
        <dbReference type="SAM" id="Phobius"/>
    </source>
</evidence>
<dbReference type="InterPro" id="IPR005606">
    <property type="entry name" value="Sec20"/>
</dbReference>
<comment type="caution">
    <text evidence="12">The sequence shown here is derived from an EMBL/GenBank/DDBJ whole genome shotgun (WGS) entry which is preliminary data.</text>
</comment>
<organism evidence="12 13">
    <name type="scientific">Lactarius akahatsu</name>
    <dbReference type="NCBI Taxonomy" id="416441"/>
    <lineage>
        <taxon>Eukaryota</taxon>
        <taxon>Fungi</taxon>
        <taxon>Dikarya</taxon>
        <taxon>Basidiomycota</taxon>
        <taxon>Agaricomycotina</taxon>
        <taxon>Agaricomycetes</taxon>
        <taxon>Russulales</taxon>
        <taxon>Russulaceae</taxon>
        <taxon>Lactarius</taxon>
    </lineage>
</organism>
<evidence type="ECO:0000256" key="4">
    <source>
        <dbReference type="ARBA" id="ARBA00022824"/>
    </source>
</evidence>
<keyword evidence="2" id="KW-0813">Transport</keyword>
<keyword evidence="5" id="KW-0931">ER-Golgi transport</keyword>
<evidence type="ECO:0000256" key="8">
    <source>
        <dbReference type="ARBA" id="ARBA00023136"/>
    </source>
</evidence>
<gene>
    <name evidence="12" type="ORF">EDB92DRAFT_1913434</name>
</gene>
<dbReference type="InterPro" id="IPR056173">
    <property type="entry name" value="Sec20_C"/>
</dbReference>
<accession>A0AAD4L4S7</accession>
<dbReference type="GO" id="GO:0005484">
    <property type="term" value="F:SNAP receptor activity"/>
    <property type="evidence" value="ECO:0007669"/>
    <property type="project" value="InterPro"/>
</dbReference>
<dbReference type="Proteomes" id="UP001201163">
    <property type="component" value="Unassembled WGS sequence"/>
</dbReference>
<comment type="subcellular location">
    <subcellularLocation>
        <location evidence="1">Endoplasmic reticulum membrane</location>
        <topology evidence="1">Single-pass type IV membrane protein</topology>
    </subcellularLocation>
</comment>
<reference evidence="12" key="1">
    <citation type="submission" date="2022-01" db="EMBL/GenBank/DDBJ databases">
        <title>Comparative genomics reveals a dynamic genome evolution in the ectomycorrhizal milk-cap (Lactarius) mushrooms.</title>
        <authorList>
            <consortium name="DOE Joint Genome Institute"/>
            <person name="Lebreton A."/>
            <person name="Tang N."/>
            <person name="Kuo A."/>
            <person name="LaButti K."/>
            <person name="Drula E."/>
            <person name="Barry K."/>
            <person name="Clum A."/>
            <person name="Lipzen A."/>
            <person name="Mousain D."/>
            <person name="Ng V."/>
            <person name="Wang R."/>
            <person name="Wang X."/>
            <person name="Dai Y."/>
            <person name="Henrissat B."/>
            <person name="Grigoriev I.V."/>
            <person name="Guerin-Laguette A."/>
            <person name="Yu F."/>
            <person name="Martin F.M."/>
        </authorList>
    </citation>
    <scope>NUCLEOTIDE SEQUENCE</scope>
    <source>
        <strain evidence="12">QP</strain>
    </source>
</reference>
<dbReference type="GO" id="GO:0006890">
    <property type="term" value="P:retrograde vesicle-mediated transport, Golgi to endoplasmic reticulum"/>
    <property type="evidence" value="ECO:0007669"/>
    <property type="project" value="InterPro"/>
</dbReference>
<keyword evidence="7" id="KW-0175">Coiled coil</keyword>
<evidence type="ECO:0000256" key="1">
    <source>
        <dbReference type="ARBA" id="ARBA00004163"/>
    </source>
</evidence>
<feature type="domain" description="Sec20 C-terminal" evidence="11">
    <location>
        <begin position="146"/>
        <end position="228"/>
    </location>
</feature>
<evidence type="ECO:0000259" key="11">
    <source>
        <dbReference type="Pfam" id="PF03908"/>
    </source>
</evidence>
<evidence type="ECO:0000256" key="3">
    <source>
        <dbReference type="ARBA" id="ARBA00022692"/>
    </source>
</evidence>
<evidence type="ECO:0000313" key="12">
    <source>
        <dbReference type="EMBL" id="KAH8977918.1"/>
    </source>
</evidence>
<keyword evidence="8 10" id="KW-0472">Membrane</keyword>
<keyword evidence="13" id="KW-1185">Reference proteome</keyword>
<evidence type="ECO:0000256" key="9">
    <source>
        <dbReference type="ARBA" id="ARBA00037934"/>
    </source>
</evidence>
<evidence type="ECO:0000256" key="7">
    <source>
        <dbReference type="ARBA" id="ARBA00023054"/>
    </source>
</evidence>
<evidence type="ECO:0000256" key="2">
    <source>
        <dbReference type="ARBA" id="ARBA00022448"/>
    </source>
</evidence>
<evidence type="ECO:0000256" key="5">
    <source>
        <dbReference type="ARBA" id="ARBA00022892"/>
    </source>
</evidence>
<dbReference type="GO" id="GO:0031201">
    <property type="term" value="C:SNARE complex"/>
    <property type="evidence" value="ECO:0007669"/>
    <property type="project" value="TreeGrafter"/>
</dbReference>
<feature type="transmembrane region" description="Helical" evidence="10">
    <location>
        <begin position="207"/>
        <end position="224"/>
    </location>
</feature>
<proteinExistence type="inferred from homology"/>
<evidence type="ECO:0000313" key="13">
    <source>
        <dbReference type="Proteomes" id="UP001201163"/>
    </source>
</evidence>
<keyword evidence="4" id="KW-0256">Endoplasmic reticulum</keyword>
<sequence length="327" mass="35415">MPPLPPTFDDATSASIASIQRRQGDLRDFQIPRLRGCTESLATQQQCAAELREDLETVMRLIESLDESVDVQRSERSRRDLRGIVEGFRTDLSQLRKDMRSALLASKRAIDSKASSNREELLRSSVLKQTKAPGGKSTEDAVMKTQADVTDALRRTMALMQNELERSVLSTQMLEGSTASLKATSSTHDVLTGLLGTSKQLNWLDRLLIFAGLIFFALVVLFILKQRIVDRGLRIAFWWTRFLPSGDSRLASNVASVASSVVASVTTALASQVAHAAGPSGDPLSTSASGDPHTTAVLGAVGSGLSPTLTTALTSETPHRESIHDEL</sequence>
<dbReference type="PANTHER" id="PTHR12825">
    <property type="entry name" value="BNIP1-RELATED"/>
    <property type="match status" value="1"/>
</dbReference>
<keyword evidence="6 10" id="KW-1133">Transmembrane helix</keyword>
<dbReference type="EMBL" id="JAKELL010000265">
    <property type="protein sequence ID" value="KAH8977918.1"/>
    <property type="molecule type" value="Genomic_DNA"/>
</dbReference>
<dbReference type="AlphaFoldDB" id="A0AAD4L4S7"/>
<dbReference type="Pfam" id="PF03908">
    <property type="entry name" value="Sec20"/>
    <property type="match status" value="1"/>
</dbReference>